<dbReference type="EMBL" id="JACBPP010000005">
    <property type="protein sequence ID" value="KAF8001649.1"/>
    <property type="molecule type" value="Genomic_DNA"/>
</dbReference>
<evidence type="ECO:0000256" key="1">
    <source>
        <dbReference type="SAM" id="SignalP"/>
    </source>
</evidence>
<dbReference type="Proteomes" id="UP000649328">
    <property type="component" value="Unassembled WGS sequence"/>
</dbReference>
<dbReference type="AlphaFoldDB" id="A0A8H7LAW7"/>
<dbReference type="OrthoDB" id="10382361at2759"/>
<keyword evidence="1" id="KW-0732">Signal</keyword>
<gene>
    <name evidence="2" type="ORF">HF325_004150</name>
</gene>
<feature type="chain" id="PRO_5034673319" evidence="1">
    <location>
        <begin position="19"/>
        <end position="81"/>
    </location>
</feature>
<protein>
    <submittedName>
        <fullName evidence="2">Uncharacterized protein</fullName>
    </submittedName>
</protein>
<feature type="signal peptide" evidence="1">
    <location>
        <begin position="1"/>
        <end position="18"/>
    </location>
</feature>
<evidence type="ECO:0000313" key="3">
    <source>
        <dbReference type="Proteomes" id="UP000649328"/>
    </source>
</evidence>
<organism evidence="2 3">
    <name type="scientific">Metschnikowia pulcherrima</name>
    <dbReference type="NCBI Taxonomy" id="27326"/>
    <lineage>
        <taxon>Eukaryota</taxon>
        <taxon>Fungi</taxon>
        <taxon>Dikarya</taxon>
        <taxon>Ascomycota</taxon>
        <taxon>Saccharomycotina</taxon>
        <taxon>Pichiomycetes</taxon>
        <taxon>Metschnikowiaceae</taxon>
        <taxon>Metschnikowia</taxon>
    </lineage>
</organism>
<reference evidence="2" key="1">
    <citation type="submission" date="2020-10" db="EMBL/GenBank/DDBJ databases">
        <title>The Whole-Genome Sequence of Metschnikowia persimmonesis, a Novel Endophytic Yeast Species Isolated from Medicinal Plant Diospyros kaki Thumb.</title>
        <authorList>
            <person name="Rahmat E."/>
            <person name="Kang Y."/>
        </authorList>
    </citation>
    <scope>NUCLEOTIDE SEQUENCE</scope>
    <source>
        <strain evidence="2">KIOM G15050</strain>
    </source>
</reference>
<accession>A0A8H7LAW7</accession>
<name>A0A8H7LAW7_9ASCO</name>
<proteinExistence type="predicted"/>
<sequence length="81" mass="9146">MKFCVATLFGIYVATTIAVNVIKNLQGNIELELPHGVKPRVNYLTGKETSDDLPDLVYDDTLMKRSRSLPRQSHKQRCLSP</sequence>
<comment type="caution">
    <text evidence="2">The sequence shown here is derived from an EMBL/GenBank/DDBJ whole genome shotgun (WGS) entry which is preliminary data.</text>
</comment>
<keyword evidence="3" id="KW-1185">Reference proteome</keyword>
<evidence type="ECO:0000313" key="2">
    <source>
        <dbReference type="EMBL" id="KAF8001649.1"/>
    </source>
</evidence>